<protein>
    <submittedName>
        <fullName evidence="1">Uncharacterized protein</fullName>
    </submittedName>
</protein>
<sequence>MPNQKQIKPNHDISGVLILSPEKRCRKPYQEPVAMTEMLKEILPKASENSVGDGSQLGAILELLNTLALSPVNRQSIHKHITASISKVTFKEVAPFFYKP</sequence>
<reference evidence="1 2" key="1">
    <citation type="submission" date="2014-06" db="EMBL/GenBank/DDBJ databases">
        <title>Evolutionary Origins and Diversification of the Mycorrhizal Mutualists.</title>
        <authorList>
            <consortium name="DOE Joint Genome Institute"/>
            <consortium name="Mycorrhizal Genomics Consortium"/>
            <person name="Kohler A."/>
            <person name="Kuo A."/>
            <person name="Nagy L.G."/>
            <person name="Floudas D."/>
            <person name="Copeland A."/>
            <person name="Barry K.W."/>
            <person name="Cichocki N."/>
            <person name="Veneault-Fourrey C."/>
            <person name="LaButti K."/>
            <person name="Lindquist E.A."/>
            <person name="Lipzen A."/>
            <person name="Lundell T."/>
            <person name="Morin E."/>
            <person name="Murat C."/>
            <person name="Riley R."/>
            <person name="Ohm R."/>
            <person name="Sun H."/>
            <person name="Tunlid A."/>
            <person name="Henrissat B."/>
            <person name="Grigoriev I.V."/>
            <person name="Hibbett D.S."/>
            <person name="Martin F."/>
        </authorList>
    </citation>
    <scope>NUCLEOTIDE SEQUENCE [LARGE SCALE GENOMIC DNA]</scope>
    <source>
        <strain evidence="1 2">SS14</strain>
    </source>
</reference>
<keyword evidence="2" id="KW-1185">Reference proteome</keyword>
<evidence type="ECO:0000313" key="2">
    <source>
        <dbReference type="Proteomes" id="UP000054279"/>
    </source>
</evidence>
<dbReference type="HOGENOM" id="CLU_2307849_0_0_1"/>
<name>A0A0C9T9F0_SPHS4</name>
<evidence type="ECO:0000313" key="1">
    <source>
        <dbReference type="EMBL" id="KIJ25698.1"/>
    </source>
</evidence>
<organism evidence="1 2">
    <name type="scientific">Sphaerobolus stellatus (strain SS14)</name>
    <dbReference type="NCBI Taxonomy" id="990650"/>
    <lineage>
        <taxon>Eukaryota</taxon>
        <taxon>Fungi</taxon>
        <taxon>Dikarya</taxon>
        <taxon>Basidiomycota</taxon>
        <taxon>Agaricomycotina</taxon>
        <taxon>Agaricomycetes</taxon>
        <taxon>Phallomycetidae</taxon>
        <taxon>Geastrales</taxon>
        <taxon>Sphaerobolaceae</taxon>
        <taxon>Sphaerobolus</taxon>
    </lineage>
</organism>
<gene>
    <name evidence="1" type="ORF">M422DRAFT_55860</name>
</gene>
<dbReference type="EMBL" id="KN837402">
    <property type="protein sequence ID" value="KIJ25698.1"/>
    <property type="molecule type" value="Genomic_DNA"/>
</dbReference>
<dbReference type="AlphaFoldDB" id="A0A0C9T9F0"/>
<accession>A0A0C9T9F0</accession>
<dbReference type="Proteomes" id="UP000054279">
    <property type="component" value="Unassembled WGS sequence"/>
</dbReference>
<proteinExistence type="predicted"/>